<accession>A0ABU9DLW8</accession>
<name>A0ABU9DLW8_9BACL</name>
<reference evidence="6 7" key="1">
    <citation type="submission" date="2024-04" db="EMBL/GenBank/DDBJ databases">
        <title>draft genome sequnece of Paenibacillus filicis.</title>
        <authorList>
            <person name="Kim D.-U."/>
        </authorList>
    </citation>
    <scope>NUCLEOTIDE SEQUENCE [LARGE SCALE GENOMIC DNA]</scope>
    <source>
        <strain evidence="6 7">KACC14197</strain>
    </source>
</reference>
<dbReference type="Gene3D" id="1.10.3730.10">
    <property type="entry name" value="ProC C-terminal domain-like"/>
    <property type="match status" value="1"/>
</dbReference>
<evidence type="ECO:0000256" key="1">
    <source>
        <dbReference type="ARBA" id="ARBA00005525"/>
    </source>
</evidence>
<dbReference type="InterPro" id="IPR036291">
    <property type="entry name" value="NAD(P)-bd_dom_sf"/>
</dbReference>
<dbReference type="SUPFAM" id="SSF48179">
    <property type="entry name" value="6-phosphogluconate dehydrogenase C-terminal domain-like"/>
    <property type="match status" value="1"/>
</dbReference>
<dbReference type="Gene3D" id="3.40.50.720">
    <property type="entry name" value="NAD(P)-binding Rossmann-like Domain"/>
    <property type="match status" value="1"/>
</dbReference>
<dbReference type="HAMAP" id="MF_01925">
    <property type="entry name" value="P5C_reductase"/>
    <property type="match status" value="1"/>
</dbReference>
<evidence type="ECO:0000313" key="6">
    <source>
        <dbReference type="EMBL" id="MEK8129764.1"/>
    </source>
</evidence>
<dbReference type="InterPro" id="IPR028939">
    <property type="entry name" value="P5C_Rdtase_cat_N"/>
</dbReference>
<comment type="catalytic activity">
    <reaction evidence="2">
        <text>L-proline + NAD(+) = (S)-1-pyrroline-5-carboxylate + NADH + 2 H(+)</text>
        <dbReference type="Rhea" id="RHEA:14105"/>
        <dbReference type="ChEBI" id="CHEBI:15378"/>
        <dbReference type="ChEBI" id="CHEBI:17388"/>
        <dbReference type="ChEBI" id="CHEBI:57540"/>
        <dbReference type="ChEBI" id="CHEBI:57945"/>
        <dbReference type="ChEBI" id="CHEBI:60039"/>
        <dbReference type="EC" id="1.5.1.2"/>
    </reaction>
</comment>
<evidence type="ECO:0000259" key="5">
    <source>
        <dbReference type="Pfam" id="PF14748"/>
    </source>
</evidence>
<dbReference type="PANTHER" id="PTHR11645:SF49">
    <property type="entry name" value="PYRROLINE-5-CARBOXYLATE REDUCTASE 1"/>
    <property type="match status" value="1"/>
</dbReference>
<keyword evidence="2" id="KW-0963">Cytoplasm</keyword>
<dbReference type="Proteomes" id="UP001469365">
    <property type="component" value="Unassembled WGS sequence"/>
</dbReference>
<dbReference type="NCBIfam" id="TIGR00112">
    <property type="entry name" value="proC"/>
    <property type="match status" value="1"/>
</dbReference>
<evidence type="ECO:0000313" key="7">
    <source>
        <dbReference type="Proteomes" id="UP001469365"/>
    </source>
</evidence>
<keyword evidence="7" id="KW-1185">Reference proteome</keyword>
<dbReference type="InterPro" id="IPR000304">
    <property type="entry name" value="Pyrroline-COOH_reductase"/>
</dbReference>
<evidence type="ECO:0000256" key="3">
    <source>
        <dbReference type="NCBIfam" id="TIGR00112"/>
    </source>
</evidence>
<comment type="pathway">
    <text evidence="2">Amino-acid biosynthesis; L-proline biosynthesis; L-proline from L-glutamate 5-semialdehyde: step 1/1.</text>
</comment>
<comment type="subcellular location">
    <subcellularLocation>
        <location evidence="2">Cytoplasm</location>
    </subcellularLocation>
</comment>
<keyword evidence="2 6" id="KW-0560">Oxidoreductase</keyword>
<comment type="catalytic activity">
    <reaction evidence="2">
        <text>L-proline + NADP(+) = (S)-1-pyrroline-5-carboxylate + NADPH + 2 H(+)</text>
        <dbReference type="Rhea" id="RHEA:14109"/>
        <dbReference type="ChEBI" id="CHEBI:15378"/>
        <dbReference type="ChEBI" id="CHEBI:17388"/>
        <dbReference type="ChEBI" id="CHEBI:57783"/>
        <dbReference type="ChEBI" id="CHEBI:58349"/>
        <dbReference type="ChEBI" id="CHEBI:60039"/>
        <dbReference type="EC" id="1.5.1.2"/>
    </reaction>
</comment>
<dbReference type="EMBL" id="JBBPCC010000011">
    <property type="protein sequence ID" value="MEK8129764.1"/>
    <property type="molecule type" value="Genomic_DNA"/>
</dbReference>
<dbReference type="GO" id="GO:0004735">
    <property type="term" value="F:pyrroline-5-carboxylate reductase activity"/>
    <property type="evidence" value="ECO:0007669"/>
    <property type="project" value="UniProtKB-EC"/>
</dbReference>
<comment type="similarity">
    <text evidence="1 2">Belongs to the pyrroline-5-carboxylate reductase family.</text>
</comment>
<dbReference type="InterPro" id="IPR008927">
    <property type="entry name" value="6-PGluconate_DH-like_C_sf"/>
</dbReference>
<feature type="domain" description="Pyrroline-5-carboxylate reductase dimerisation" evidence="5">
    <location>
        <begin position="172"/>
        <end position="275"/>
    </location>
</feature>
<dbReference type="Pfam" id="PF03807">
    <property type="entry name" value="F420_oxidored"/>
    <property type="match status" value="1"/>
</dbReference>
<proteinExistence type="inferred from homology"/>
<dbReference type="InterPro" id="IPR029036">
    <property type="entry name" value="P5CR_dimer"/>
</dbReference>
<keyword evidence="2" id="KW-0028">Amino-acid biosynthesis</keyword>
<keyword evidence="2" id="KW-0521">NADP</keyword>
<dbReference type="RefSeq" id="WP_341416879.1">
    <property type="nucleotide sequence ID" value="NZ_JBBPCC010000011.1"/>
</dbReference>
<dbReference type="PIRSF" id="PIRSF000193">
    <property type="entry name" value="Pyrrol-5-carb_rd"/>
    <property type="match status" value="1"/>
</dbReference>
<feature type="domain" description="Pyrroline-5-carboxylate reductase catalytic N-terminal" evidence="4">
    <location>
        <begin position="10"/>
        <end position="108"/>
    </location>
</feature>
<dbReference type="PANTHER" id="PTHR11645">
    <property type="entry name" value="PYRROLINE-5-CARBOXYLATE REDUCTASE"/>
    <property type="match status" value="1"/>
</dbReference>
<organism evidence="6 7">
    <name type="scientific">Paenibacillus filicis</name>
    <dbReference type="NCBI Taxonomy" id="669464"/>
    <lineage>
        <taxon>Bacteria</taxon>
        <taxon>Bacillati</taxon>
        <taxon>Bacillota</taxon>
        <taxon>Bacilli</taxon>
        <taxon>Bacillales</taxon>
        <taxon>Paenibacillaceae</taxon>
        <taxon>Paenibacillus</taxon>
    </lineage>
</organism>
<keyword evidence="2" id="KW-0641">Proline biosynthesis</keyword>
<protein>
    <recommendedName>
        <fullName evidence="2 3">Pyrroline-5-carboxylate reductase</fullName>
        <shortName evidence="2">P5C reductase</shortName>
        <shortName evidence="2">P5CR</shortName>
        <ecNumber evidence="2 3">1.5.1.2</ecNumber>
    </recommendedName>
    <alternativeName>
        <fullName evidence="2">PCA reductase</fullName>
    </alternativeName>
</protein>
<comment type="caution">
    <text evidence="6">The sequence shown here is derived from an EMBL/GenBank/DDBJ whole genome shotgun (WGS) entry which is preliminary data.</text>
</comment>
<dbReference type="Pfam" id="PF14748">
    <property type="entry name" value="P5CR_dimer"/>
    <property type="match status" value="1"/>
</dbReference>
<evidence type="ECO:0000259" key="4">
    <source>
        <dbReference type="Pfam" id="PF03807"/>
    </source>
</evidence>
<sequence>MSTTWSSLNIAFVGAGSMAEAIIRGLVQAGGVHPEQIFVTNRSNAERLQELEQAYGVRHSLQDAEKEQAVRDADVVVIAFKPKDAIEGIRALQGQLTERQLLVSVIAGLSIDTITGLLGNPAIPVARTMPNTSSTIGLGATGLSFSATASQEQRSIAEQMFRSTGIVSIVEEPLLDSITGLSGSGPAYIYYMMEAMIEGGVQGGLDRDEARRLTVQTVLGAARMVETTGEEPADLRRKVTSPNGTTQAALDLLASRGFPEAVAQAVLRSSSRAGEIGAALSQSAASPNK</sequence>
<dbReference type="EC" id="1.5.1.2" evidence="2 3"/>
<evidence type="ECO:0000256" key="2">
    <source>
        <dbReference type="HAMAP-Rule" id="MF_01925"/>
    </source>
</evidence>
<comment type="function">
    <text evidence="2">Catalyzes the reduction of 1-pyrroline-5-carboxylate (PCA) to L-proline.</text>
</comment>
<gene>
    <name evidence="2 6" type="primary">proC</name>
    <name evidence="6" type="ORF">WMW72_17800</name>
</gene>
<dbReference type="SUPFAM" id="SSF51735">
    <property type="entry name" value="NAD(P)-binding Rossmann-fold domains"/>
    <property type="match status" value="1"/>
</dbReference>